<protein>
    <submittedName>
        <fullName evidence="1">SRPBCC family protein</fullName>
    </submittedName>
</protein>
<dbReference type="Pfam" id="PF10604">
    <property type="entry name" value="Polyketide_cyc2"/>
    <property type="match status" value="1"/>
</dbReference>
<dbReference type="Gene3D" id="3.30.530.20">
    <property type="match status" value="1"/>
</dbReference>
<sequence>MADHQVFEQSIQIRASATVVERCIIEEHLMHRWLNPALRCEAVGDWNTDLGSRFRFKILIPIFQPELNTVVVEREPGLIVWGFEGFFQGRDRWECQPQGQDTLLLNRFEFQIPNPIVAFGFHRFAASWTRQDMQAQLSRLKRVAEETYLGLGHS</sequence>
<organism evidence="1">
    <name type="scientific">Planktothricoides sp. SpSt-374</name>
    <dbReference type="NCBI Taxonomy" id="2282167"/>
    <lineage>
        <taxon>Bacteria</taxon>
        <taxon>Bacillati</taxon>
        <taxon>Cyanobacteriota</taxon>
        <taxon>Cyanophyceae</taxon>
        <taxon>Oscillatoriophycideae</taxon>
        <taxon>Oscillatoriales</taxon>
        <taxon>Oscillatoriaceae</taxon>
        <taxon>Planktothricoides</taxon>
    </lineage>
</organism>
<gene>
    <name evidence="1" type="ORF">ENR15_15360</name>
</gene>
<proteinExistence type="predicted"/>
<comment type="caution">
    <text evidence="1">The sequence shown here is derived from an EMBL/GenBank/DDBJ whole genome shotgun (WGS) entry which is preliminary data.</text>
</comment>
<dbReference type="CDD" id="cd07812">
    <property type="entry name" value="SRPBCC"/>
    <property type="match status" value="1"/>
</dbReference>
<dbReference type="SUPFAM" id="SSF55961">
    <property type="entry name" value="Bet v1-like"/>
    <property type="match status" value="1"/>
</dbReference>
<name>A0A7C3VU37_9CYAN</name>
<reference evidence="1" key="1">
    <citation type="journal article" date="2020" name="mSystems">
        <title>Genome- and Community-Level Interaction Insights into Carbon Utilization and Element Cycling Functions of Hydrothermarchaeota in Hydrothermal Sediment.</title>
        <authorList>
            <person name="Zhou Z."/>
            <person name="Liu Y."/>
            <person name="Xu W."/>
            <person name="Pan J."/>
            <person name="Luo Z.H."/>
            <person name="Li M."/>
        </authorList>
    </citation>
    <scope>NUCLEOTIDE SEQUENCE [LARGE SCALE GENOMIC DNA]</scope>
    <source>
        <strain evidence="1">SpSt-374</strain>
    </source>
</reference>
<dbReference type="AlphaFoldDB" id="A0A7C3VU37"/>
<accession>A0A7C3VU37</accession>
<evidence type="ECO:0000313" key="1">
    <source>
        <dbReference type="EMBL" id="HGG01975.1"/>
    </source>
</evidence>
<dbReference type="InterPro" id="IPR023393">
    <property type="entry name" value="START-like_dom_sf"/>
</dbReference>
<dbReference type="EMBL" id="DSPX01000154">
    <property type="protein sequence ID" value="HGG01975.1"/>
    <property type="molecule type" value="Genomic_DNA"/>
</dbReference>
<dbReference type="InterPro" id="IPR019587">
    <property type="entry name" value="Polyketide_cyclase/dehydratase"/>
</dbReference>